<dbReference type="AlphaFoldDB" id="A0A5D6WK45"/>
<feature type="transmembrane region" description="Helical" evidence="6">
    <location>
        <begin position="64"/>
        <end position="83"/>
    </location>
</feature>
<dbReference type="GO" id="GO:0016020">
    <property type="term" value="C:membrane"/>
    <property type="evidence" value="ECO:0007669"/>
    <property type="project" value="UniProtKB-SubCell"/>
</dbReference>
<keyword evidence="3 6" id="KW-0812">Transmembrane</keyword>
<keyword evidence="8" id="KW-1185">Reference proteome</keyword>
<evidence type="ECO:0000313" key="8">
    <source>
        <dbReference type="Proteomes" id="UP000322783"/>
    </source>
</evidence>
<dbReference type="Proteomes" id="UP000322783">
    <property type="component" value="Unassembled WGS sequence"/>
</dbReference>
<keyword evidence="5 6" id="KW-0472">Membrane</keyword>
<evidence type="ECO:0000256" key="2">
    <source>
        <dbReference type="ARBA" id="ARBA00009190"/>
    </source>
</evidence>
<dbReference type="GO" id="GO:0046873">
    <property type="term" value="F:metal ion transmembrane transporter activity"/>
    <property type="evidence" value="ECO:0007669"/>
    <property type="project" value="InterPro"/>
</dbReference>
<evidence type="ECO:0000256" key="5">
    <source>
        <dbReference type="ARBA" id="ARBA00023136"/>
    </source>
</evidence>
<sequence>MEALLASFLIVFLAEMGDKTQFLVMAFAAKYEWKQVFAGMTLGILVVHSLAVAVGALAGELMPAHLMAIFASLLFLGFGIWTLRGDDDEEEEAHDSRFGPLLTVAMTFIVGEMGDKTQFAAMAMAAQYEGAWQVVLLGALLGMLVADSLGILAGALLHRRLPARQMRLLSAGIFLVFGIAGLVKALL</sequence>
<feature type="transmembrane region" description="Helical" evidence="6">
    <location>
        <begin position="131"/>
        <end position="156"/>
    </location>
</feature>
<comment type="caution">
    <text evidence="7">The sequence shown here is derived from an EMBL/GenBank/DDBJ whole genome shotgun (WGS) entry which is preliminary data.</text>
</comment>
<name>A0A5D6WK45_9FIRM</name>
<dbReference type="Pfam" id="PF01169">
    <property type="entry name" value="GDT1"/>
    <property type="match status" value="2"/>
</dbReference>
<keyword evidence="4 6" id="KW-1133">Transmembrane helix</keyword>
<comment type="caution">
    <text evidence="6">Lacks conserved residue(s) required for the propagation of feature annotation.</text>
</comment>
<evidence type="ECO:0000256" key="1">
    <source>
        <dbReference type="ARBA" id="ARBA00004141"/>
    </source>
</evidence>
<reference evidence="7 8" key="1">
    <citation type="submission" date="2019-08" db="EMBL/GenBank/DDBJ databases">
        <title>Selenomonas sp. mPRGC5 and Selenomonas sp. mPRGC8 isolated from ruminal fluid of dairy goat (Capra hircus).</title>
        <authorList>
            <person name="Poothong S."/>
            <person name="Nuengjamnong C."/>
            <person name="Tanasupawat S."/>
        </authorList>
    </citation>
    <scope>NUCLEOTIDE SEQUENCE [LARGE SCALE GENOMIC DNA]</scope>
    <source>
        <strain evidence="8">mPRGC8</strain>
    </source>
</reference>
<evidence type="ECO:0000256" key="3">
    <source>
        <dbReference type="ARBA" id="ARBA00022692"/>
    </source>
</evidence>
<proteinExistence type="inferred from homology"/>
<dbReference type="PANTHER" id="PTHR12608:SF1">
    <property type="entry name" value="TRANSMEMBRANE PROTEIN 165"/>
    <property type="match status" value="1"/>
</dbReference>
<evidence type="ECO:0000313" key="7">
    <source>
        <dbReference type="EMBL" id="TYZ28187.1"/>
    </source>
</evidence>
<dbReference type="EMBL" id="VTOZ01000017">
    <property type="protein sequence ID" value="TYZ28187.1"/>
    <property type="molecule type" value="Genomic_DNA"/>
</dbReference>
<gene>
    <name evidence="7" type="ORF">FZ041_08895</name>
</gene>
<evidence type="ECO:0000256" key="4">
    <source>
        <dbReference type="ARBA" id="ARBA00022989"/>
    </source>
</evidence>
<comment type="similarity">
    <text evidence="2 6">Belongs to the GDT1 family.</text>
</comment>
<organism evidence="7 8">
    <name type="scientific">Selenomonas caprae</name>
    <dbReference type="NCBI Taxonomy" id="2606905"/>
    <lineage>
        <taxon>Bacteria</taxon>
        <taxon>Bacillati</taxon>
        <taxon>Bacillota</taxon>
        <taxon>Negativicutes</taxon>
        <taxon>Selenomonadales</taxon>
        <taxon>Selenomonadaceae</taxon>
        <taxon>Selenomonas</taxon>
    </lineage>
</organism>
<protein>
    <recommendedName>
        <fullName evidence="6">GDT1 family protein</fullName>
    </recommendedName>
</protein>
<evidence type="ECO:0000256" key="6">
    <source>
        <dbReference type="RuleBase" id="RU365102"/>
    </source>
</evidence>
<dbReference type="PANTHER" id="PTHR12608">
    <property type="entry name" value="TRANSMEMBRANE PROTEIN HTP-1 RELATED"/>
    <property type="match status" value="1"/>
</dbReference>
<dbReference type="InterPro" id="IPR001727">
    <property type="entry name" value="GDT1-like"/>
</dbReference>
<feature type="transmembrane region" description="Helical" evidence="6">
    <location>
        <begin position="36"/>
        <end position="57"/>
    </location>
</feature>
<comment type="subcellular location">
    <subcellularLocation>
        <location evidence="1 6">Membrane</location>
        <topology evidence="1 6">Multi-pass membrane protein</topology>
    </subcellularLocation>
</comment>
<accession>A0A5D6WK45</accession>
<feature type="transmembrane region" description="Helical" evidence="6">
    <location>
        <begin position="168"/>
        <end position="186"/>
    </location>
</feature>